<sequence>MVAELQSIRQSLSLPLLYLIEKTTPQHAVGASHAMLESFEELCSILGPPVVLDAARVDAKVGSYAYRMHPDGPGPGMLVMYIDGQEQFVDLTLEERERILGYPTGSTNAPGISFSGRHSILGGTCDAFAVSHLLACTFALGLSDLHPFFSAHTTELGGEESEIAVDTHEPCTYPEESFAACIYIK</sequence>
<dbReference type="Proteomes" id="UP000232323">
    <property type="component" value="Unassembled WGS sequence"/>
</dbReference>
<evidence type="ECO:0000313" key="1">
    <source>
        <dbReference type="EMBL" id="GAX86104.1"/>
    </source>
</evidence>
<proteinExistence type="predicted"/>
<gene>
    <name evidence="1" type="ORF">CEUSTIGMA_g13517.t1</name>
</gene>
<reference evidence="1 2" key="1">
    <citation type="submission" date="2017-08" db="EMBL/GenBank/DDBJ databases">
        <title>Acidophilic green algal genome provides insights into adaptation to an acidic environment.</title>
        <authorList>
            <person name="Hirooka S."/>
            <person name="Hirose Y."/>
            <person name="Kanesaki Y."/>
            <person name="Higuchi S."/>
            <person name="Fujiwara T."/>
            <person name="Onuma R."/>
            <person name="Era A."/>
            <person name="Ohbayashi R."/>
            <person name="Uzuka A."/>
            <person name="Nozaki H."/>
            <person name="Yoshikawa H."/>
            <person name="Miyagishima S.Y."/>
        </authorList>
    </citation>
    <scope>NUCLEOTIDE SEQUENCE [LARGE SCALE GENOMIC DNA]</scope>
    <source>
        <strain evidence="1 2">NIES-2499</strain>
    </source>
</reference>
<accession>A0A250XSR1</accession>
<evidence type="ECO:0000313" key="2">
    <source>
        <dbReference type="Proteomes" id="UP000232323"/>
    </source>
</evidence>
<organism evidence="1 2">
    <name type="scientific">Chlamydomonas eustigma</name>
    <dbReference type="NCBI Taxonomy" id="1157962"/>
    <lineage>
        <taxon>Eukaryota</taxon>
        <taxon>Viridiplantae</taxon>
        <taxon>Chlorophyta</taxon>
        <taxon>core chlorophytes</taxon>
        <taxon>Chlorophyceae</taxon>
        <taxon>CS clade</taxon>
        <taxon>Chlamydomonadales</taxon>
        <taxon>Chlamydomonadaceae</taxon>
        <taxon>Chlamydomonas</taxon>
    </lineage>
</organism>
<keyword evidence="2" id="KW-1185">Reference proteome</keyword>
<dbReference type="AlphaFoldDB" id="A0A250XSR1"/>
<protein>
    <submittedName>
        <fullName evidence="1">Uncharacterized protein</fullName>
    </submittedName>
</protein>
<dbReference type="EMBL" id="BEGY01000228">
    <property type="protein sequence ID" value="GAX86104.1"/>
    <property type="molecule type" value="Genomic_DNA"/>
</dbReference>
<comment type="caution">
    <text evidence="1">The sequence shown here is derived from an EMBL/GenBank/DDBJ whole genome shotgun (WGS) entry which is preliminary data.</text>
</comment>
<name>A0A250XSR1_9CHLO</name>